<feature type="compositionally biased region" description="Acidic residues" evidence="2">
    <location>
        <begin position="749"/>
        <end position="772"/>
    </location>
</feature>
<keyword evidence="1" id="KW-0175">Coiled coil</keyword>
<gene>
    <name evidence="3" type="ORF">A3770_01p04490</name>
</gene>
<dbReference type="STRING" id="1764295.A0A5B8MCQ1"/>
<evidence type="ECO:0000256" key="2">
    <source>
        <dbReference type="SAM" id="MobiDB-lite"/>
    </source>
</evidence>
<feature type="region of interest" description="Disordered" evidence="2">
    <location>
        <begin position="132"/>
        <end position="188"/>
    </location>
</feature>
<evidence type="ECO:0000313" key="4">
    <source>
        <dbReference type="Proteomes" id="UP000316726"/>
    </source>
</evidence>
<protein>
    <submittedName>
        <fullName evidence="3">Uncharacterized protein</fullName>
    </submittedName>
</protein>
<keyword evidence="4" id="KW-1185">Reference proteome</keyword>
<dbReference type="Proteomes" id="UP000316726">
    <property type="component" value="Chromosome 1"/>
</dbReference>
<name>A0A5B8MCQ1_9CHLO</name>
<feature type="compositionally biased region" description="Acidic residues" evidence="2">
    <location>
        <begin position="799"/>
        <end position="812"/>
    </location>
</feature>
<reference evidence="3 4" key="1">
    <citation type="submission" date="2018-07" db="EMBL/GenBank/DDBJ databases">
        <title>The complete nuclear genome of the prasinophyte Chloropicon primus (CCMP1205).</title>
        <authorList>
            <person name="Pombert J.-F."/>
            <person name="Otis C."/>
            <person name="Turmel M."/>
            <person name="Lemieux C."/>
        </authorList>
    </citation>
    <scope>NUCLEOTIDE SEQUENCE [LARGE SCALE GENOMIC DNA]</scope>
    <source>
        <strain evidence="3 4">CCMP1205</strain>
    </source>
</reference>
<feature type="compositionally biased region" description="Basic and acidic residues" evidence="2">
    <location>
        <begin position="1"/>
        <end position="12"/>
    </location>
</feature>
<feature type="region of interest" description="Disordered" evidence="2">
    <location>
        <begin position="679"/>
        <end position="706"/>
    </location>
</feature>
<sequence length="812" mass="89503">MEDAVEGVREDGEASETVEAVAKEETPREGEEGPEKRVGFRGWLRGTAQKGVGVVNNVIWTAGNAKALAGQGLSQVLHRGNAGFKDYLSLAAHLENLIQADKGKARIESVHYLSDILKYVAPNYESLAQTEAPHASRLSTGEAGPPVLNIDAGAASGSPLASPRKKASEEVKEEERLSEPPVSLEDNPLKSLASVSVPARDMPDSTVEADKGKNLQGVREVFLSSKALELAGLALMKCKPASEWENVAYRDLFVTSVLLDPQSKDFYCECLLKTACKISEVWETLHMQSNEGNDSSAIKEVVEKLMEIVCETLCELKFDSSVENIRRRIDDLVREKPKSEASPGKIDPFVKEKDAVRIARELCDLVEEQQRLVESLRKKDTSTWEETQKFLTVKTIEFTDDLSAKSCQIKETADQKSKAQKYRETKLDGLTGSLDSATKKREDLMGREEELLKELETVRSDISKESSHINDLSEEIKLVEESSAEVIGSLTFAESELKVKHNILAASLKAMDSVQDFFSEYTKKETGWSESHVKALVGMANSDSHQSAGRLFRVCVSHLELCVQEGDRVLKKIKFCDTELKTMRERAIQMQTLGLMDGEEEEEFQDAPQDFSFVEEGLARIQAQHDKATAQLETVIDDGLKTQAILDSEGIRDTNNVKLRMLIDRMNDFAEYLRDAKGACPPADQVEPTGPSTSSDGAPTAVEAEEASGALLEDVKADENNAEEYIEYLEQKLNPGDSDPGEYQVMLNSEEDNAADELDQDVVADLDVDEPEPVPVEQQESAAEQQEGAAEGEKPVEGEVQEEGGETSDKDE</sequence>
<feature type="compositionally biased region" description="Basic and acidic residues" evidence="2">
    <location>
        <begin position="21"/>
        <end position="37"/>
    </location>
</feature>
<organism evidence="3 4">
    <name type="scientific">Chloropicon primus</name>
    <dbReference type="NCBI Taxonomy" id="1764295"/>
    <lineage>
        <taxon>Eukaryota</taxon>
        <taxon>Viridiplantae</taxon>
        <taxon>Chlorophyta</taxon>
        <taxon>Chloropicophyceae</taxon>
        <taxon>Chloropicales</taxon>
        <taxon>Chloropicaceae</taxon>
        <taxon>Chloropicon</taxon>
    </lineage>
</organism>
<evidence type="ECO:0000256" key="1">
    <source>
        <dbReference type="SAM" id="Coils"/>
    </source>
</evidence>
<feature type="region of interest" description="Disordered" evidence="2">
    <location>
        <begin position="732"/>
        <end position="812"/>
    </location>
</feature>
<feature type="compositionally biased region" description="Basic and acidic residues" evidence="2">
    <location>
        <begin position="166"/>
        <end position="178"/>
    </location>
</feature>
<feature type="region of interest" description="Disordered" evidence="2">
    <location>
        <begin position="1"/>
        <end position="37"/>
    </location>
</feature>
<evidence type="ECO:0000313" key="3">
    <source>
        <dbReference type="EMBL" id="QDZ17931.1"/>
    </source>
</evidence>
<feature type="coiled-coil region" evidence="1">
    <location>
        <begin position="434"/>
        <end position="461"/>
    </location>
</feature>
<proteinExistence type="predicted"/>
<dbReference type="AlphaFoldDB" id="A0A5B8MCQ1"/>
<feature type="compositionally biased region" description="Low complexity" evidence="2">
    <location>
        <begin position="152"/>
        <end position="162"/>
    </location>
</feature>
<accession>A0A5B8MCQ1</accession>
<dbReference type="EMBL" id="CP031034">
    <property type="protein sequence ID" value="QDZ17931.1"/>
    <property type="molecule type" value="Genomic_DNA"/>
</dbReference>
<feature type="compositionally biased region" description="Low complexity" evidence="2">
    <location>
        <begin position="775"/>
        <end position="789"/>
    </location>
</feature>